<feature type="compositionally biased region" description="Basic and acidic residues" evidence="4">
    <location>
        <begin position="144"/>
        <end position="161"/>
    </location>
</feature>
<sequence>MEVAREGAVQAPTLKSRLDTVKGQREQERARGKRGGDGEEKGEPDGREPRGARPFSPSLPGRQSPSLFCSSRTSIFTVSLIAVCLCVSLPGASGHHGASVVLAVAAGLGGRSSWSLSLPVAMGVSLKGRGKGGSAPSSLSVPMKEGKKGEILEDTREEAERSFSALQTEMKRLEDVLVLRKGDSNSEPTSAPAPASTSSSTDDTETEEGQGTAENGIGNEGGGETAVAARKGLKDSESKKNVISQKAKGADGGGKSLESLRQKCGGYRGCNKCTDDDDCGWCVLDMTCVPGKKSGPLNGECQNFEFSSCSGLSCEMYTNCEECTSDMQCGWCASAKRCIEGSHRGPAYAVSCPVGWTHMWSSYKCDGGPRVASGGTDGSSVPPSGGDGDEGEGGKTKGSSSKKTKKDNSEKDKTPEESEGDQRDQKEEDEKGDDEQKDEVKAEKEDCSGGGGGKAGENAPPRPCAPVASPPSQTVPLAVTQPVGIPVPVYSYGAPFAPMPGGPGPTYPFGPPNPYWSPYGDPPMQPPMQNGQAAAPVPYRVLPPGSRRQRDKIQERRRRKEGQRRTKEAAGRNAEGEAAQSEEGVKSKEAAGGGEKEKEKKTEGEEGTSPAEVPSPAPGEGDSTAAAAAGTESEAAAGKAATTTASPSSSQADSSSSSTAAETTPSPGLVGGIINSVTGLFS</sequence>
<evidence type="ECO:0000259" key="5">
    <source>
        <dbReference type="SMART" id="SM00423"/>
    </source>
</evidence>
<protein>
    <recommendedName>
        <fullName evidence="5">PSI domain-containing protein</fullName>
    </recommendedName>
</protein>
<dbReference type="InterPro" id="IPR002165">
    <property type="entry name" value="Plexin_repeat"/>
</dbReference>
<feature type="compositionally biased region" description="Low complexity" evidence="4">
    <location>
        <begin position="618"/>
        <end position="667"/>
    </location>
</feature>
<evidence type="ECO:0000256" key="1">
    <source>
        <dbReference type="ARBA" id="ARBA00004370"/>
    </source>
</evidence>
<feature type="domain" description="PSI" evidence="5">
    <location>
        <begin position="263"/>
        <end position="310"/>
    </location>
</feature>
<feature type="compositionally biased region" description="Low complexity" evidence="4">
    <location>
        <begin position="186"/>
        <end position="201"/>
    </location>
</feature>
<evidence type="ECO:0000256" key="3">
    <source>
        <dbReference type="ARBA" id="ARBA00023180"/>
    </source>
</evidence>
<feature type="region of interest" description="Disordered" evidence="4">
    <location>
        <begin position="181"/>
        <end position="255"/>
    </location>
</feature>
<keyword evidence="3" id="KW-0325">Glycoprotein</keyword>
<proteinExistence type="predicted"/>
<feature type="region of interest" description="Disordered" evidence="4">
    <location>
        <begin position="128"/>
        <end position="162"/>
    </location>
</feature>
<accession>A0A0G4GDR6</accession>
<feature type="region of interest" description="Disordered" evidence="4">
    <location>
        <begin position="371"/>
        <end position="476"/>
    </location>
</feature>
<keyword evidence="2" id="KW-0472">Membrane</keyword>
<reference evidence="6" key="1">
    <citation type="submission" date="2014-11" db="EMBL/GenBank/DDBJ databases">
        <authorList>
            <person name="Otto D Thomas"/>
            <person name="Naeem Raeece"/>
        </authorList>
    </citation>
    <scope>NUCLEOTIDE SEQUENCE</scope>
</reference>
<dbReference type="Pfam" id="PF01437">
    <property type="entry name" value="PSI"/>
    <property type="match status" value="1"/>
</dbReference>
<feature type="compositionally biased region" description="Basic and acidic residues" evidence="4">
    <location>
        <begin position="16"/>
        <end position="51"/>
    </location>
</feature>
<feature type="compositionally biased region" description="Pro residues" evidence="4">
    <location>
        <begin position="500"/>
        <end position="526"/>
    </location>
</feature>
<evidence type="ECO:0000313" key="6">
    <source>
        <dbReference type="EMBL" id="CEM27563.1"/>
    </source>
</evidence>
<gene>
    <name evidence="6" type="ORF">Cvel_4568</name>
</gene>
<dbReference type="SMART" id="SM00423">
    <property type="entry name" value="PSI"/>
    <property type="match status" value="2"/>
</dbReference>
<feature type="region of interest" description="Disordered" evidence="4">
    <location>
        <begin position="1"/>
        <end position="64"/>
    </location>
</feature>
<name>A0A0G4GDR6_9ALVE</name>
<evidence type="ECO:0000256" key="2">
    <source>
        <dbReference type="ARBA" id="ARBA00023136"/>
    </source>
</evidence>
<feature type="compositionally biased region" description="Basic and acidic residues" evidence="4">
    <location>
        <begin position="438"/>
        <end position="447"/>
    </location>
</feature>
<organism evidence="6">
    <name type="scientific">Chromera velia CCMP2878</name>
    <dbReference type="NCBI Taxonomy" id="1169474"/>
    <lineage>
        <taxon>Eukaryota</taxon>
        <taxon>Sar</taxon>
        <taxon>Alveolata</taxon>
        <taxon>Colpodellida</taxon>
        <taxon>Chromeraceae</taxon>
        <taxon>Chromera</taxon>
    </lineage>
</organism>
<feature type="compositionally biased region" description="Basic and acidic residues" evidence="4">
    <location>
        <begin position="406"/>
        <end position="429"/>
    </location>
</feature>
<dbReference type="InterPro" id="IPR016201">
    <property type="entry name" value="PSI"/>
</dbReference>
<dbReference type="GO" id="GO:0016020">
    <property type="term" value="C:membrane"/>
    <property type="evidence" value="ECO:0007669"/>
    <property type="project" value="UniProtKB-SubCell"/>
</dbReference>
<comment type="subcellular location">
    <subcellularLocation>
        <location evidence="1">Membrane</location>
    </subcellularLocation>
</comment>
<feature type="compositionally biased region" description="Basic residues" evidence="4">
    <location>
        <begin position="547"/>
        <end position="562"/>
    </location>
</feature>
<feature type="compositionally biased region" description="Basic and acidic residues" evidence="4">
    <location>
        <begin position="583"/>
        <end position="604"/>
    </location>
</feature>
<feature type="domain" description="PSI" evidence="5">
    <location>
        <begin position="313"/>
        <end position="353"/>
    </location>
</feature>
<evidence type="ECO:0000256" key="4">
    <source>
        <dbReference type="SAM" id="MobiDB-lite"/>
    </source>
</evidence>
<dbReference type="VEuPathDB" id="CryptoDB:Cvel_4568"/>
<dbReference type="AlphaFoldDB" id="A0A0G4GDR6"/>
<feature type="region of interest" description="Disordered" evidence="4">
    <location>
        <begin position="500"/>
        <end position="682"/>
    </location>
</feature>
<dbReference type="EMBL" id="CDMZ01001115">
    <property type="protein sequence ID" value="CEM27563.1"/>
    <property type="molecule type" value="Genomic_DNA"/>
</dbReference>